<dbReference type="SUPFAM" id="SSF51430">
    <property type="entry name" value="NAD(P)-linked oxidoreductase"/>
    <property type="match status" value="1"/>
</dbReference>
<dbReference type="Proteomes" id="UP000190312">
    <property type="component" value="Unassembled WGS sequence"/>
</dbReference>
<dbReference type="GO" id="GO:0016491">
    <property type="term" value="F:oxidoreductase activity"/>
    <property type="evidence" value="ECO:0007669"/>
    <property type="project" value="UniProtKB-KW"/>
</dbReference>
<dbReference type="VEuPathDB" id="FungiDB:AO090005001219"/>
<feature type="domain" description="NADP-dependent oxidoreductase" evidence="2">
    <location>
        <begin position="11"/>
        <end position="294"/>
    </location>
</feature>
<organism evidence="3 4">
    <name type="scientific">Aspergillus oryzae</name>
    <name type="common">Yellow koji mold</name>
    <dbReference type="NCBI Taxonomy" id="5062"/>
    <lineage>
        <taxon>Eukaryota</taxon>
        <taxon>Fungi</taxon>
        <taxon>Dikarya</taxon>
        <taxon>Ascomycota</taxon>
        <taxon>Pezizomycotina</taxon>
        <taxon>Eurotiomycetes</taxon>
        <taxon>Eurotiomycetidae</taxon>
        <taxon>Eurotiales</taxon>
        <taxon>Aspergillaceae</taxon>
        <taxon>Aspergillus</taxon>
        <taxon>Aspergillus subgen. Circumdati</taxon>
    </lineage>
</organism>
<evidence type="ECO:0000259" key="2">
    <source>
        <dbReference type="Pfam" id="PF00248"/>
    </source>
</evidence>
<dbReference type="eggNOG" id="KOG1575">
    <property type="taxonomic scope" value="Eukaryota"/>
</dbReference>
<name>A0A1S9DUA4_ASPOZ</name>
<dbReference type="Pfam" id="PF00248">
    <property type="entry name" value="Aldo_ket_red"/>
    <property type="match status" value="1"/>
</dbReference>
<dbReference type="CDD" id="cd19077">
    <property type="entry name" value="AKR_AKR8A1-2"/>
    <property type="match status" value="1"/>
</dbReference>
<dbReference type="EMBL" id="MKZY01000002">
    <property type="protein sequence ID" value="OOO12621.1"/>
    <property type="molecule type" value="Genomic_DNA"/>
</dbReference>
<protein>
    <submittedName>
        <fullName evidence="3">NADP-dependent oxidoreductase domain</fullName>
    </submittedName>
</protein>
<proteinExistence type="predicted"/>
<evidence type="ECO:0000313" key="4">
    <source>
        <dbReference type="Proteomes" id="UP000190312"/>
    </source>
</evidence>
<dbReference type="InterPro" id="IPR023210">
    <property type="entry name" value="NADP_OxRdtase_dom"/>
</dbReference>
<dbReference type="InterPro" id="IPR050791">
    <property type="entry name" value="Aldo-Keto_reductase"/>
</dbReference>
<accession>A0A1S9DUA4</accession>
<sequence length="346" mass="37923">MTKSDIFPATGFGLLGMTWRPQVTPDVQAFAAMKAAITSGATIWSSSSVYGMTPEPPTAGLWLLRRYFEKYPEDATKVTLFIRACLDPTTLSPTTTRASVRASIEECNRILGGVKKINVFGPARMDRNVPTEETLGALKELVEEGKIGAVGLSEVGAATIRRAHAVCPISLVEVEFSLWSTDILTNGVAETCKELGIPILAYAPLGYGFLTGQVTKLEDIPKGDIRHMFGRFQPANFPKNLELVDKLKVFAKSRGVTPAQLGLAWIRAHSNIGGCGTIIPIPGATAAQRVEENYEEDESLGRTAILCYPADDVKQMQKFMWDMGREEQHPGYVKDYTEELFTKRVS</sequence>
<dbReference type="OrthoDB" id="37537at2759"/>
<dbReference type="PANTHER" id="PTHR43625">
    <property type="entry name" value="AFLATOXIN B1 ALDEHYDE REDUCTASE"/>
    <property type="match status" value="1"/>
</dbReference>
<dbReference type="PANTHER" id="PTHR43625:SF78">
    <property type="entry name" value="PYRIDOXAL REDUCTASE-RELATED"/>
    <property type="match status" value="1"/>
</dbReference>
<dbReference type="AlphaFoldDB" id="A0A1S9DUA4"/>
<reference evidence="3 4" key="1">
    <citation type="submission" date="2016-10" db="EMBL/GenBank/DDBJ databases">
        <title>Genome sequencing of Aspergillus oryzae BCC7051.</title>
        <authorList>
            <person name="Thammarongtham C."/>
            <person name="Vorapreeda T."/>
            <person name="Nookaew I."/>
            <person name="Srisuk T."/>
            <person name="Land M."/>
            <person name="Jeennor S."/>
            <person name="Laoteng K."/>
        </authorList>
    </citation>
    <scope>NUCLEOTIDE SEQUENCE [LARGE SCALE GENOMIC DNA]</scope>
    <source>
        <strain evidence="3 4">BCC7051</strain>
    </source>
</reference>
<keyword evidence="1" id="KW-0560">Oxidoreductase</keyword>
<comment type="caution">
    <text evidence="3">The sequence shown here is derived from an EMBL/GenBank/DDBJ whole genome shotgun (WGS) entry which is preliminary data.</text>
</comment>
<evidence type="ECO:0000313" key="3">
    <source>
        <dbReference type="EMBL" id="OOO12621.1"/>
    </source>
</evidence>
<gene>
    <name evidence="3" type="ORF">OAory_01003700</name>
</gene>
<dbReference type="GO" id="GO:0005737">
    <property type="term" value="C:cytoplasm"/>
    <property type="evidence" value="ECO:0007669"/>
    <property type="project" value="TreeGrafter"/>
</dbReference>
<evidence type="ECO:0000256" key="1">
    <source>
        <dbReference type="ARBA" id="ARBA00023002"/>
    </source>
</evidence>
<dbReference type="Gene3D" id="3.20.20.100">
    <property type="entry name" value="NADP-dependent oxidoreductase domain"/>
    <property type="match status" value="1"/>
</dbReference>
<dbReference type="InterPro" id="IPR036812">
    <property type="entry name" value="NAD(P)_OxRdtase_dom_sf"/>
</dbReference>